<accession>M5DZQ5</accession>
<reference evidence="3" key="1">
    <citation type="journal article" date="2013" name="Genome Announc.">
        <title>Genome Sequence of Halanaerobium saccharolyticum subsp. saccharolyticum Strain DSM 6643T, a Halophilic Hydrogen-Producing Bacterium.</title>
        <authorList>
            <person name="Kivisto A."/>
            <person name="Larjo A."/>
            <person name="Ciranna A."/>
            <person name="Santala V."/>
            <person name="Roos C."/>
            <person name="Karp M."/>
        </authorList>
    </citation>
    <scope>NUCLEOTIDE SEQUENCE [LARGE SCALE GENOMIC DNA]</scope>
    <source>
        <strain evidence="3">DSM 6643</strain>
    </source>
</reference>
<evidence type="ECO:0000313" key="2">
    <source>
        <dbReference type="EMBL" id="CCU78695.1"/>
    </source>
</evidence>
<evidence type="ECO:0000313" key="3">
    <source>
        <dbReference type="Proteomes" id="UP000012063"/>
    </source>
</evidence>
<keyword evidence="3" id="KW-1185">Reference proteome</keyword>
<proteinExistence type="predicted"/>
<dbReference type="Proteomes" id="UP000012063">
    <property type="component" value="Unassembled WGS sequence"/>
</dbReference>
<dbReference type="STRING" id="1293054.HSACCH_00834"/>
<gene>
    <name evidence="2" type="ORF">HSACCH_00834</name>
</gene>
<sequence length="47" mass="5256">MGKNDQNVQDNHADQLNSNNTDLSHNNDAYKAAQDNRSEQLNPNSSK</sequence>
<comment type="caution">
    <text evidence="2">The sequence shown here is derived from an EMBL/GenBank/DDBJ whole genome shotgun (WGS) entry which is preliminary data.</text>
</comment>
<organism evidence="2 3">
    <name type="scientific">Halanaerobium saccharolyticum subsp. saccharolyticum DSM 6643</name>
    <dbReference type="NCBI Taxonomy" id="1293054"/>
    <lineage>
        <taxon>Bacteria</taxon>
        <taxon>Bacillati</taxon>
        <taxon>Bacillota</taxon>
        <taxon>Clostridia</taxon>
        <taxon>Halanaerobiales</taxon>
        <taxon>Halanaerobiaceae</taxon>
        <taxon>Halanaerobium</taxon>
    </lineage>
</organism>
<dbReference type="InParanoid" id="M5DZQ5"/>
<protein>
    <submittedName>
        <fullName evidence="2">Uncharacterized protein</fullName>
    </submittedName>
</protein>
<name>M5DZQ5_9FIRM</name>
<dbReference type="RefSeq" id="WP_005488090.1">
    <property type="nucleotide sequence ID" value="NZ_CAUI01000005.1"/>
</dbReference>
<feature type="region of interest" description="Disordered" evidence="1">
    <location>
        <begin position="1"/>
        <end position="47"/>
    </location>
</feature>
<dbReference type="AlphaFoldDB" id="M5DZQ5"/>
<dbReference type="EMBL" id="CAUI01000005">
    <property type="protein sequence ID" value="CCU78695.1"/>
    <property type="molecule type" value="Genomic_DNA"/>
</dbReference>
<evidence type="ECO:0000256" key="1">
    <source>
        <dbReference type="SAM" id="MobiDB-lite"/>
    </source>
</evidence>
<feature type="compositionally biased region" description="Polar residues" evidence="1">
    <location>
        <begin position="1"/>
        <end position="27"/>
    </location>
</feature>